<organism evidence="1">
    <name type="scientific">Kuenenia stuttgartiensis</name>
    <dbReference type="NCBI Taxonomy" id="174633"/>
    <lineage>
        <taxon>Bacteria</taxon>
        <taxon>Pseudomonadati</taxon>
        <taxon>Planctomycetota</taxon>
        <taxon>Candidatus Brocadiia</taxon>
        <taxon>Candidatus Brocadiales</taxon>
        <taxon>Candidatus Brocadiaceae</taxon>
        <taxon>Candidatus Kuenenia</taxon>
    </lineage>
</organism>
<evidence type="ECO:0000313" key="2">
    <source>
        <dbReference type="EMBL" id="QII09784.1"/>
    </source>
</evidence>
<name>Q1PXR3_KUEST</name>
<dbReference type="EMBL" id="CP049055">
    <property type="protein sequence ID" value="QII09784.1"/>
    <property type="molecule type" value="Genomic_DNA"/>
</dbReference>
<evidence type="ECO:0000313" key="1">
    <source>
        <dbReference type="EMBL" id="CAJ72830.1"/>
    </source>
</evidence>
<evidence type="ECO:0000313" key="3">
    <source>
        <dbReference type="Proteomes" id="UP000501926"/>
    </source>
</evidence>
<reference evidence="2 3" key="3">
    <citation type="submission" date="2020-02" db="EMBL/GenBank/DDBJ databases">
        <title>Newly sequenced genome of strain CSTR1 showed variability in Candidatus Kuenenia stuttgartiensis genomes.</title>
        <authorList>
            <person name="Ding C."/>
            <person name="Adrian L."/>
        </authorList>
    </citation>
    <scope>NUCLEOTIDE SEQUENCE [LARGE SCALE GENOMIC DNA]</scope>
    <source>
        <strain evidence="2 3">CSTR1</strain>
    </source>
</reference>
<gene>
    <name evidence="2" type="ORF">KsCSTR_04050</name>
    <name evidence="1" type="ORF">kustd2085</name>
</gene>
<dbReference type="AlphaFoldDB" id="Q1PXR3"/>
<dbReference type="Proteomes" id="UP000501926">
    <property type="component" value="Chromosome"/>
</dbReference>
<dbReference type="EMBL" id="CT573072">
    <property type="protein sequence ID" value="CAJ72830.1"/>
    <property type="molecule type" value="Genomic_DNA"/>
</dbReference>
<reference evidence="1" key="1">
    <citation type="journal article" date="2006" name="Nature">
        <title>Deciphering the evolution and metabolism of an anammox bacterium from a community genome.</title>
        <authorList>
            <person name="Strous M."/>
            <person name="Pelletier E."/>
            <person name="Mangenot S."/>
            <person name="Rattei T."/>
            <person name="Lehner A."/>
            <person name="Taylor M.W."/>
            <person name="Horn M."/>
            <person name="Daims H."/>
            <person name="Bartol-Mavel D."/>
            <person name="Wincker P."/>
            <person name="Barbe V."/>
            <person name="Fonknechten N."/>
            <person name="Vallenet D."/>
            <person name="Segurens B."/>
            <person name="Schenowitz-Truong C."/>
            <person name="Medigue C."/>
            <person name="Collingro A."/>
            <person name="Snel B."/>
            <person name="Dutilh B.E."/>
            <person name="OpDenCamp H.J.M."/>
            <person name="vanDerDrift C."/>
            <person name="Cirpus I."/>
            <person name="vanDePas-Schoonen K.T."/>
            <person name="Harhangi H.R."/>
            <person name="vanNiftrik L."/>
            <person name="Schmid M."/>
            <person name="Keltjens J."/>
            <person name="vanDeVossenberg J."/>
            <person name="Kartal B."/>
            <person name="Meier H."/>
            <person name="Frishman D."/>
            <person name="Huynen M.A."/>
            <person name="Mewes H."/>
            <person name="Weissenbach J."/>
            <person name="Jetten M.S.M."/>
            <person name="Wagner M."/>
            <person name="LePaslier D."/>
        </authorList>
    </citation>
    <scope>NUCLEOTIDE SEQUENCE</scope>
</reference>
<proteinExistence type="predicted"/>
<reference evidence="1" key="2">
    <citation type="submission" date="2006-01" db="EMBL/GenBank/DDBJ databases">
        <authorList>
            <person name="Genoscope"/>
        </authorList>
    </citation>
    <scope>NUCLEOTIDE SEQUENCE</scope>
</reference>
<protein>
    <submittedName>
        <fullName evidence="1">Uncharacterized protein</fullName>
    </submittedName>
</protein>
<accession>Q1PXR3</accession>
<sequence length="53" mass="6256">MDNISRCYECLLAKEIFTGEYATQHRTGLIRTTDLFHRLNPHGLYINLPIHRL</sequence>